<dbReference type="KEGG" id="psym:J1N51_07475"/>
<dbReference type="RefSeq" id="WP_208829945.1">
    <property type="nucleotide sequence ID" value="NZ_CP072110.1"/>
</dbReference>
<proteinExistence type="predicted"/>
<evidence type="ECO:0000313" key="2">
    <source>
        <dbReference type="Proteomes" id="UP000682739"/>
    </source>
</evidence>
<evidence type="ECO:0000313" key="1">
    <source>
        <dbReference type="EMBL" id="QTH62623.1"/>
    </source>
</evidence>
<protein>
    <submittedName>
        <fullName evidence="1">Uncharacterized protein</fullName>
    </submittedName>
</protein>
<dbReference type="EMBL" id="CP072110">
    <property type="protein sequence ID" value="QTH62623.1"/>
    <property type="molecule type" value="Genomic_DNA"/>
</dbReference>
<keyword evidence="2" id="KW-1185">Reference proteome</keyword>
<sequence length="112" mass="13078">MRFLVSVLIAILIGTVSIVTEAKEARIYSTEGYCILAFEQVEDNFLKQYEKRLGFRPKNKLCNRVNRLVSEFQPANWNYQFGQPYPGSSIYLNPEQVAQIHKAQENKRHARR</sequence>
<gene>
    <name evidence="1" type="ORF">J1N51_07475</name>
</gene>
<name>A0A975HH38_9GAMM</name>
<accession>A0A975HH38</accession>
<dbReference type="Proteomes" id="UP000682739">
    <property type="component" value="Chromosome"/>
</dbReference>
<reference evidence="1" key="1">
    <citation type="submission" date="2021-03" db="EMBL/GenBank/DDBJ databases">
        <title>Description of Psychrosphaera ytuae sp. nov. isolated from deep sea sediment of South China Sea.</title>
        <authorList>
            <person name="Zhang J."/>
            <person name="Xu X.-D."/>
        </authorList>
    </citation>
    <scope>NUCLEOTIDE SEQUENCE</scope>
    <source>
        <strain evidence="1">MTZ26</strain>
    </source>
</reference>
<organism evidence="1 2">
    <name type="scientific">Psychrosphaera ytuae</name>
    <dbReference type="NCBI Taxonomy" id="2820710"/>
    <lineage>
        <taxon>Bacteria</taxon>
        <taxon>Pseudomonadati</taxon>
        <taxon>Pseudomonadota</taxon>
        <taxon>Gammaproteobacteria</taxon>
        <taxon>Alteromonadales</taxon>
        <taxon>Pseudoalteromonadaceae</taxon>
        <taxon>Psychrosphaera</taxon>
    </lineage>
</organism>
<dbReference type="AlphaFoldDB" id="A0A975HH38"/>